<protein>
    <submittedName>
        <fullName evidence="1">Uncharacterized protein</fullName>
    </submittedName>
</protein>
<comment type="caution">
    <text evidence="1">The sequence shown here is derived from an EMBL/GenBank/DDBJ whole genome shotgun (WGS) entry which is preliminary data.</text>
</comment>
<proteinExistence type="predicted"/>
<evidence type="ECO:0000313" key="1">
    <source>
        <dbReference type="EMBL" id="KYD13148.1"/>
    </source>
</evidence>
<dbReference type="PATRIC" id="fig|81408.3.peg.3877"/>
<evidence type="ECO:0000313" key="2">
    <source>
        <dbReference type="Proteomes" id="UP000075455"/>
    </source>
</evidence>
<name>A0A150LLB5_9BACL</name>
<dbReference type="EMBL" id="LQYS01000052">
    <property type="protein sequence ID" value="KYD13148.1"/>
    <property type="molecule type" value="Genomic_DNA"/>
</dbReference>
<sequence length="42" mass="4596">MHSASLQSHTVTEKPVFAAKLARETASGLAPKIISRGFDWKQ</sequence>
<gene>
    <name evidence="1" type="ORF">B4119_1687</name>
</gene>
<organism evidence="1 2">
    <name type="scientific">Saccharococcus caldoxylosilyticus</name>
    <dbReference type="NCBI Taxonomy" id="81408"/>
    <lineage>
        <taxon>Bacteria</taxon>
        <taxon>Bacillati</taxon>
        <taxon>Bacillota</taxon>
        <taxon>Bacilli</taxon>
        <taxon>Bacillales</taxon>
        <taxon>Anoxybacillaceae</taxon>
        <taxon>Saccharococcus</taxon>
    </lineage>
</organism>
<reference evidence="1 2" key="1">
    <citation type="submission" date="2016-01" db="EMBL/GenBank/DDBJ databases">
        <title>Draft Genome Sequences of Seven Thermophilic Sporeformers Isolated from Foods.</title>
        <authorList>
            <person name="Berendsen E.M."/>
            <person name="Wells-Bennik M.H."/>
            <person name="Krawcyk A.O."/>
            <person name="De Jong A."/>
            <person name="Holsappel S."/>
            <person name="Eijlander R.T."/>
            <person name="Kuipers O.P."/>
        </authorList>
    </citation>
    <scope>NUCLEOTIDE SEQUENCE [LARGE SCALE GENOMIC DNA]</scope>
    <source>
        <strain evidence="1 2">B4119</strain>
    </source>
</reference>
<dbReference type="AlphaFoldDB" id="A0A150LLB5"/>
<dbReference type="Proteomes" id="UP000075455">
    <property type="component" value="Unassembled WGS sequence"/>
</dbReference>
<accession>A0A150LLB5</accession>